<accession>A0A0L0P3C2</accession>
<sequence length="45" mass="5327">MQATPKKPCNATKINEEFFLFYLLFIVVPMALKSYFFIHVIMLID</sequence>
<dbReference type="EMBL" id="LGST01000018">
    <property type="protein sequence ID" value="KNE00521.1"/>
    <property type="molecule type" value="Genomic_DNA"/>
</dbReference>
<protein>
    <submittedName>
        <fullName evidence="2">Uncharacterized protein</fullName>
    </submittedName>
</protein>
<name>A0A0L0P3C2_CANAR</name>
<organism evidence="2 3">
    <name type="scientific">Candidozyma auris</name>
    <name type="common">Yeast</name>
    <name type="synonym">Candida auris</name>
    <dbReference type="NCBI Taxonomy" id="498019"/>
    <lineage>
        <taxon>Eukaryota</taxon>
        <taxon>Fungi</taxon>
        <taxon>Dikarya</taxon>
        <taxon>Ascomycota</taxon>
        <taxon>Saccharomycotina</taxon>
        <taxon>Pichiomycetes</taxon>
        <taxon>Metschnikowiaceae</taxon>
        <taxon>Candidozyma</taxon>
    </lineage>
</organism>
<dbReference type="Proteomes" id="UP000037122">
    <property type="component" value="Unassembled WGS sequence"/>
</dbReference>
<comment type="caution">
    <text evidence="2">The sequence shown here is derived from an EMBL/GenBank/DDBJ whole genome shotgun (WGS) entry which is preliminary data.</text>
</comment>
<dbReference type="AlphaFoldDB" id="A0A0L0P3C2"/>
<feature type="transmembrane region" description="Helical" evidence="1">
    <location>
        <begin position="20"/>
        <end position="44"/>
    </location>
</feature>
<keyword evidence="1" id="KW-0812">Transmembrane</keyword>
<reference evidence="3" key="1">
    <citation type="journal article" date="2015" name="BMC Genomics">
        <title>Draft genome of a commonly misdiagnosed multidrug resistant pathogen Candida auris.</title>
        <authorList>
            <person name="Chatterjee S."/>
            <person name="Alampalli S.V."/>
            <person name="Nageshan R.K."/>
            <person name="Chettiar S.T."/>
            <person name="Joshi S."/>
            <person name="Tatu U.S."/>
        </authorList>
    </citation>
    <scope>NUCLEOTIDE SEQUENCE [LARGE SCALE GENOMIC DNA]</scope>
    <source>
        <strain evidence="3">6684</strain>
    </source>
</reference>
<evidence type="ECO:0000313" key="3">
    <source>
        <dbReference type="Proteomes" id="UP000037122"/>
    </source>
</evidence>
<evidence type="ECO:0000313" key="2">
    <source>
        <dbReference type="EMBL" id="KNE00521.1"/>
    </source>
</evidence>
<gene>
    <name evidence="2" type="ORF">QG37_02553</name>
</gene>
<dbReference type="VEuPathDB" id="FungiDB:QG37_02553"/>
<keyword evidence="1" id="KW-1133">Transmembrane helix</keyword>
<proteinExistence type="predicted"/>
<evidence type="ECO:0000256" key="1">
    <source>
        <dbReference type="SAM" id="Phobius"/>
    </source>
</evidence>
<keyword evidence="1" id="KW-0472">Membrane</keyword>